<reference evidence="3 4" key="1">
    <citation type="submission" date="2020-04" db="EMBL/GenBank/DDBJ databases">
        <title>Perkinsus chesapeaki whole genome sequence.</title>
        <authorList>
            <person name="Bogema D.R."/>
        </authorList>
    </citation>
    <scope>NUCLEOTIDE SEQUENCE [LARGE SCALE GENOMIC DNA]</scope>
    <source>
        <strain evidence="3">ATCC PRA-425</strain>
    </source>
</reference>
<proteinExistence type="predicted"/>
<feature type="region of interest" description="Disordered" evidence="1">
    <location>
        <begin position="1"/>
        <end position="22"/>
    </location>
</feature>
<dbReference type="GO" id="GO:0000463">
    <property type="term" value="P:maturation of LSU-rRNA from tricistronic rRNA transcript (SSU-rRNA, 5.8S rRNA, LSU-rRNA)"/>
    <property type="evidence" value="ECO:0007669"/>
    <property type="project" value="TreeGrafter"/>
</dbReference>
<dbReference type="PANTHER" id="PTHR13500">
    <property type="entry name" value="NUCLEOLAR PRERIBOSOMAL-ASSOCIATED PROTEIN 1"/>
    <property type="match status" value="1"/>
</dbReference>
<dbReference type="PANTHER" id="PTHR13500:SF0">
    <property type="entry name" value="NUCLEOLAR PRE-RIBOSOMAL-ASSOCIATED PROTEIN 1"/>
    <property type="match status" value="1"/>
</dbReference>
<protein>
    <recommendedName>
        <fullName evidence="2">URB1 C-terminal domain-containing protein</fullName>
    </recommendedName>
</protein>
<dbReference type="GO" id="GO:0000466">
    <property type="term" value="P:maturation of 5.8S rRNA from tricistronic rRNA transcript (SSU-rRNA, 5.8S rRNA, LSU-rRNA)"/>
    <property type="evidence" value="ECO:0007669"/>
    <property type="project" value="TreeGrafter"/>
</dbReference>
<name>A0A7J6MT33_PERCH</name>
<evidence type="ECO:0000256" key="1">
    <source>
        <dbReference type="SAM" id="MobiDB-lite"/>
    </source>
</evidence>
<evidence type="ECO:0000313" key="4">
    <source>
        <dbReference type="Proteomes" id="UP000591131"/>
    </source>
</evidence>
<dbReference type="EMBL" id="JAAPAO010000058">
    <property type="protein sequence ID" value="KAF4674733.1"/>
    <property type="molecule type" value="Genomic_DNA"/>
</dbReference>
<evidence type="ECO:0000259" key="2">
    <source>
        <dbReference type="Pfam" id="PF16201"/>
    </source>
</evidence>
<dbReference type="Pfam" id="PF16201">
    <property type="entry name" value="NopRA1"/>
    <property type="match status" value="1"/>
</dbReference>
<feature type="compositionally biased region" description="Basic residues" evidence="1">
    <location>
        <begin position="1"/>
        <end position="10"/>
    </location>
</feature>
<evidence type="ECO:0000313" key="3">
    <source>
        <dbReference type="EMBL" id="KAF4674733.1"/>
    </source>
</evidence>
<feature type="domain" description="URB1 C-terminal" evidence="2">
    <location>
        <begin position="1172"/>
        <end position="1364"/>
    </location>
</feature>
<keyword evidence="4" id="KW-1185">Reference proteome</keyword>
<accession>A0A7J6MT33</accession>
<dbReference type="InterPro" id="IPR039844">
    <property type="entry name" value="URB1"/>
</dbReference>
<dbReference type="InterPro" id="IPR032436">
    <property type="entry name" value="URB1_C"/>
</dbReference>
<sequence>MTSPKARKRSSNGIQEGTTEVDEVEDAAAWALSHMNDDDAADGPVQDSALTASGAATGTQQKQVHRFIAELQGKEEEACAALKTAVYRCRQGDFSGLKRYVVLSPACGELFTLAERKDQSEAGRTISTTALFLVELLGWILLGCVEGRFPSSSVTGNAVCRGILNSSTMFTSRCLFAVLNTSRDWALIGALRLLKGLFSFSPRVALQTNTAVANWTVTRDAKGTAANDTTEHGWKALSRLLGRRRVTAEGDTVREHGLHLAVAILKAAETNKDLAAQLVLHPMWRPFLSRALAGSGNETCVAPQQRGENNDNRPRDVTMALERMRQAEVAVLEQLGHFLRNAKSRRTRLFTDQEFFLPRLSRVVVEATDESVLDAAEALWTSIATDTELWSGDMNSLGIALAAIKPPCDSQTNILSEALSAHKSPELWHAVAEKSSLSLSPTPSLRWLAAVASAVELLDDPTPCEAPLLPSCLNRSELTAGLLFAGKDRVLVRTTTLGLITAALKRLTSNHVQNIAVLNEVASILPDMQTILNVKPPSTSTSAPYLLAWSQCICAYQEALPGRFLQCKFDWGRSLIECHEPVQRAVLLPMTTRVLASFPLGKSKLAWLRHLVETDAIDEFSESLYATGLFNSQKEARHWASLPTKPERLWVISVLQQLAQHPLLPVDTWASDFVKQALTGKPSPPPGSCCVADAVLLLVQSGEVPIEEWRRLLGQYGNQGDLLKDLDLSSSTSDLNCNETKSRSLDPLDSLIARATDGSTDLSAAAQSPTLLAAAVDELSYEGEFSAALDIISSVPSKGYDVFGLDGVLAKNPALLSAIASADPEQFRHGLLWVLSPSVFVQVAQYRSAIAFETADYLQHKPKKLRKKWGPQRFDRSVVGACCALVAHDGDERAQALANEFGPISMELDQLPRRLLPRLPSRLIDISSLSTAAIIAENDSALSQWWVDGGHLDLEDGSMTDDVLLEILETTTLPEASLSDLVKSGRITPSNAVAAGKQLSRLEEVKESVREYWYSKVVPSLPDPTLLGDASTVLAMAYSPCEGHYELLQRLVGLWGLSRSENDKALLRMILEISCMHELSRKAEYRPDSRIPRAIAKECHRLPVPAILLDNNLSMVSSEPSESLDIDAFTVFTAGRIRRADATTTDEDWQNYTPAAELDSLATELCSSGRALGALLVATSSRDKIVRDLSRDALGRITSCLELKVQGRDQSGIRLGFRDAHEVLFLLHAYLNSLPESTDQPSPSVLAHAVAQMANVVVRPESPEYEEVCHSLLARPALDTTDVPLWFDLFYSKSVTNCTHHRRWILQVLTTPTHPDYITPDTVTGPLGKRRVPEALMALTADVTQTDIQLESYSLDIMYHIIQFYCSRPAALVKFVKNHAVVEWSYNLLRDKGNVEALRSTSLDIASLLLAKLPAHPNLVGLLDLFADLADTSRLHSLAATVLPRYIRWATSKLVDKLAVMQLPLTSLLRMLSQRPTDPCLMKSVVASLKATTTTKAPAELETAFISVCRSETPGAIDLARRASGLMGLTWKSRIAIANILLRGNKRALLSLPVDALEAMSRLPTVEDLPDWPDEVDRDVIEDAETLMRAAISASA</sequence>
<dbReference type="GO" id="GO:0005730">
    <property type="term" value="C:nucleolus"/>
    <property type="evidence" value="ECO:0007669"/>
    <property type="project" value="TreeGrafter"/>
</dbReference>
<comment type="caution">
    <text evidence="3">The sequence shown here is derived from an EMBL/GenBank/DDBJ whole genome shotgun (WGS) entry which is preliminary data.</text>
</comment>
<organism evidence="3 4">
    <name type="scientific">Perkinsus chesapeaki</name>
    <name type="common">Clam parasite</name>
    <name type="synonym">Perkinsus andrewsi</name>
    <dbReference type="NCBI Taxonomy" id="330153"/>
    <lineage>
        <taxon>Eukaryota</taxon>
        <taxon>Sar</taxon>
        <taxon>Alveolata</taxon>
        <taxon>Perkinsozoa</taxon>
        <taxon>Perkinsea</taxon>
        <taxon>Perkinsida</taxon>
        <taxon>Perkinsidae</taxon>
        <taxon>Perkinsus</taxon>
    </lineage>
</organism>
<dbReference type="Proteomes" id="UP000591131">
    <property type="component" value="Unassembled WGS sequence"/>
</dbReference>
<gene>
    <name evidence="3" type="ORF">FOL47_008783</name>
</gene>
<dbReference type="OrthoDB" id="72892at2759"/>